<reference evidence="2 3" key="1">
    <citation type="submission" date="2013-03" db="EMBL/GenBank/DDBJ databases">
        <title>The Genome Sequence of Capronia coronata CBS 617.96.</title>
        <authorList>
            <consortium name="The Broad Institute Genomics Platform"/>
            <person name="Cuomo C."/>
            <person name="de Hoog S."/>
            <person name="Gorbushina A."/>
            <person name="Walker B."/>
            <person name="Young S.K."/>
            <person name="Zeng Q."/>
            <person name="Gargeya S."/>
            <person name="Fitzgerald M."/>
            <person name="Haas B."/>
            <person name="Abouelleil A."/>
            <person name="Allen A.W."/>
            <person name="Alvarado L."/>
            <person name="Arachchi H.M."/>
            <person name="Berlin A.M."/>
            <person name="Chapman S.B."/>
            <person name="Gainer-Dewar J."/>
            <person name="Goldberg J."/>
            <person name="Griggs A."/>
            <person name="Gujja S."/>
            <person name="Hansen M."/>
            <person name="Howarth C."/>
            <person name="Imamovic A."/>
            <person name="Ireland A."/>
            <person name="Larimer J."/>
            <person name="McCowan C."/>
            <person name="Murphy C."/>
            <person name="Pearson M."/>
            <person name="Poon T.W."/>
            <person name="Priest M."/>
            <person name="Roberts A."/>
            <person name="Saif S."/>
            <person name="Shea T."/>
            <person name="Sisk P."/>
            <person name="Sykes S."/>
            <person name="Wortman J."/>
            <person name="Nusbaum C."/>
            <person name="Birren B."/>
        </authorList>
    </citation>
    <scope>NUCLEOTIDE SEQUENCE [LARGE SCALE GENOMIC DNA]</scope>
    <source>
        <strain evidence="2 3">CBS 617.96</strain>
    </source>
</reference>
<organism evidence="2 3">
    <name type="scientific">Capronia coronata CBS 617.96</name>
    <dbReference type="NCBI Taxonomy" id="1182541"/>
    <lineage>
        <taxon>Eukaryota</taxon>
        <taxon>Fungi</taxon>
        <taxon>Dikarya</taxon>
        <taxon>Ascomycota</taxon>
        <taxon>Pezizomycotina</taxon>
        <taxon>Eurotiomycetes</taxon>
        <taxon>Chaetothyriomycetidae</taxon>
        <taxon>Chaetothyriales</taxon>
        <taxon>Herpotrichiellaceae</taxon>
        <taxon>Capronia</taxon>
    </lineage>
</organism>
<protein>
    <submittedName>
        <fullName evidence="2">Uncharacterized protein</fullName>
    </submittedName>
</protein>
<name>W9Z0K6_9EURO</name>
<dbReference type="STRING" id="1182541.W9Z0K6"/>
<dbReference type="OrthoDB" id="2013972at2759"/>
<feature type="region of interest" description="Disordered" evidence="1">
    <location>
        <begin position="44"/>
        <end position="75"/>
    </location>
</feature>
<accession>W9Z0K6</accession>
<proteinExistence type="predicted"/>
<evidence type="ECO:0000313" key="3">
    <source>
        <dbReference type="Proteomes" id="UP000019484"/>
    </source>
</evidence>
<sequence length="851" mass="96389">MNQGFSAASCVSHQGPRFVWISDALLADTFNRFCHHKRYGSSVPGPLEAQRRATKRKNTSLARYGQGGGPRSIDPSLVLGSTSQINWWQPPAPAEAEASGSRLLPSWLFSESTQVAKNAQNSNLTSAEASDRKTALQTRQGYVEEAQLGQCRSLAEIRIWLKDQGLNIRDNVRIGERISQYLLTGDFDGSEIAAYLCDPAFHPPGTSFHRQMLPTLLAQSWDFRSWHAIRRSYCKAAELGLLGVADLRAVIARVADAGPMTLVKDNGELQIVKSIEREHFIHDMLTSLAHSRVLTLVDLGHDFLSHLLRKVGTARRLTATSQRIMWDLLPWASARDAPLISRLIMMHLRTRCRDDPSEEVGQKLAERLSRVDLRVLQLALVQSTHELVRVAQEDPKSTYVYLFYHWTGTLACLGSRRNGLSLTKDVWTSFSTTASTLSAEQRLLVFAWTSLCLGKRRRTSHVLSERMEFLESFDQTIQSILELADDGLLHRAILTLGSLPLPNQTIPMQNLSRLDARDRLPIVPEPGSAPALDGLQRQSFSLFLDDDLYEDARLNHSDVLSELAESLNHDLPLFKTLSRRMIQKNPLSFEIISRILENNLPFKLALSQAFPQQLRAVQRQLQPPLDEVLTQVTSSSSRVGGKFDAQNNLQKALVNMPHPEEALDFLNNLAVWFATSPVTSPRASLRRVYWCYTFLHRYGGPIQPTVTRALWHVAVTRYGESGTSRTLLRWVLWQVKQTEGESVARTLLWSQSLRERWQQHLEDLGRVDLGEEKQLLAEFASGEDADRSPDTPCVPAHLETLRKIRFARTEPEERIFFFEKTRRRADWERFQAKRAMASKRSSDVDERALAR</sequence>
<evidence type="ECO:0000256" key="1">
    <source>
        <dbReference type="SAM" id="MobiDB-lite"/>
    </source>
</evidence>
<dbReference type="RefSeq" id="XP_007719689.1">
    <property type="nucleotide sequence ID" value="XM_007721499.1"/>
</dbReference>
<dbReference type="GeneID" id="19155488"/>
<dbReference type="eggNOG" id="ENOG502ST5Y">
    <property type="taxonomic scope" value="Eukaryota"/>
</dbReference>
<dbReference type="AlphaFoldDB" id="W9Z0K6"/>
<gene>
    <name evidence="2" type="ORF">A1O1_00582</name>
</gene>
<dbReference type="HOGENOM" id="CLU_014760_0_0_1"/>
<evidence type="ECO:0000313" key="2">
    <source>
        <dbReference type="EMBL" id="EXJ95460.1"/>
    </source>
</evidence>
<dbReference type="EMBL" id="AMWN01000001">
    <property type="protein sequence ID" value="EXJ95460.1"/>
    <property type="molecule type" value="Genomic_DNA"/>
</dbReference>
<comment type="caution">
    <text evidence="2">The sequence shown here is derived from an EMBL/GenBank/DDBJ whole genome shotgun (WGS) entry which is preliminary data.</text>
</comment>
<dbReference type="Proteomes" id="UP000019484">
    <property type="component" value="Unassembled WGS sequence"/>
</dbReference>
<keyword evidence="3" id="KW-1185">Reference proteome</keyword>